<name>A0ABU6V9L5_9FABA</name>
<accession>A0ABU6V9L5</accession>
<keyword evidence="2" id="KW-1185">Reference proteome</keyword>
<protein>
    <submittedName>
        <fullName evidence="1">Uncharacterized protein</fullName>
    </submittedName>
</protein>
<organism evidence="1 2">
    <name type="scientific">Stylosanthes scabra</name>
    <dbReference type="NCBI Taxonomy" id="79078"/>
    <lineage>
        <taxon>Eukaryota</taxon>
        <taxon>Viridiplantae</taxon>
        <taxon>Streptophyta</taxon>
        <taxon>Embryophyta</taxon>
        <taxon>Tracheophyta</taxon>
        <taxon>Spermatophyta</taxon>
        <taxon>Magnoliopsida</taxon>
        <taxon>eudicotyledons</taxon>
        <taxon>Gunneridae</taxon>
        <taxon>Pentapetalae</taxon>
        <taxon>rosids</taxon>
        <taxon>fabids</taxon>
        <taxon>Fabales</taxon>
        <taxon>Fabaceae</taxon>
        <taxon>Papilionoideae</taxon>
        <taxon>50 kb inversion clade</taxon>
        <taxon>dalbergioids sensu lato</taxon>
        <taxon>Dalbergieae</taxon>
        <taxon>Pterocarpus clade</taxon>
        <taxon>Stylosanthes</taxon>
    </lineage>
</organism>
<gene>
    <name evidence="1" type="ORF">PIB30_027554</name>
</gene>
<evidence type="ECO:0000313" key="2">
    <source>
        <dbReference type="Proteomes" id="UP001341840"/>
    </source>
</evidence>
<dbReference type="EMBL" id="JASCZI010151141">
    <property type="protein sequence ID" value="MED6170089.1"/>
    <property type="molecule type" value="Genomic_DNA"/>
</dbReference>
<sequence>MSQLGSPLPDWRLSCSLILRVHHGLSKNRGYVVRSFSIAPSWSFALSSSLTAPLFADTPLHYAAVALTTPPSGSPLSLPSSLHRNLIVSPPLLQPQRPTLFLLFRAIPAAAAASSYLPIRFFHLFCLPASSSSSLCCCCGGVTIVMVVMVR</sequence>
<comment type="caution">
    <text evidence="1">The sequence shown here is derived from an EMBL/GenBank/DDBJ whole genome shotgun (WGS) entry which is preliminary data.</text>
</comment>
<proteinExistence type="predicted"/>
<dbReference type="Proteomes" id="UP001341840">
    <property type="component" value="Unassembled WGS sequence"/>
</dbReference>
<reference evidence="1 2" key="1">
    <citation type="journal article" date="2023" name="Plants (Basel)">
        <title>Bridging the Gap: Combining Genomics and Transcriptomics Approaches to Understand Stylosanthes scabra, an Orphan Legume from the Brazilian Caatinga.</title>
        <authorList>
            <person name="Ferreira-Neto J.R.C."/>
            <person name="da Silva M.D."/>
            <person name="Binneck E."/>
            <person name="de Melo N.F."/>
            <person name="da Silva R.H."/>
            <person name="de Melo A.L.T.M."/>
            <person name="Pandolfi V."/>
            <person name="Bustamante F.O."/>
            <person name="Brasileiro-Vidal A.C."/>
            <person name="Benko-Iseppon A.M."/>
        </authorList>
    </citation>
    <scope>NUCLEOTIDE SEQUENCE [LARGE SCALE GENOMIC DNA]</scope>
    <source>
        <tissue evidence="1">Leaves</tissue>
    </source>
</reference>
<evidence type="ECO:0000313" key="1">
    <source>
        <dbReference type="EMBL" id="MED6170089.1"/>
    </source>
</evidence>